<accession>I3S5Q6</accession>
<dbReference type="FunFam" id="3.20.20.100:FF:000013">
    <property type="entry name" value="NADPH-dependent codeinone reductase 1-1"/>
    <property type="match status" value="1"/>
</dbReference>
<dbReference type="PANTHER" id="PTHR11732">
    <property type="entry name" value="ALDO/KETO REDUCTASE"/>
    <property type="match status" value="1"/>
</dbReference>
<feature type="active site" description="Proton donor" evidence="3">
    <location>
        <position position="60"/>
    </location>
</feature>
<feature type="domain" description="NADP-dependent oxidoreductase" evidence="6">
    <location>
        <begin position="25"/>
        <end position="295"/>
    </location>
</feature>
<sequence length="316" mass="35452">MAAITTTVPQVVLQSSTGQRRMPVMGLGTAPEAASKVSTKDAVLEAIKQGYRHFDAAAAYGVEKSVGEAIAEALQLGLIASRDELFVTSKLWVTDNHSHLIVPALQKSLRTLQLEYLDLFLIHWPITTQPGGVKYPIEVSEIVEFDMKGVWSSMKECQRLGLTKAIGVSNFSIKKLEELLSFATITPAVNQVEVNLGWQQVKLREFCKEKGVVITAFSPLRKGASRGENLVMDNDILKELVDAHGKTIAQICLRWLYEQGLTFVAKSYDKERMNQNLQIFDWSLTEDDYKKISEIHQDRFIKGPTKPLLNDLWDEE</sequence>
<dbReference type="InterPro" id="IPR023210">
    <property type="entry name" value="NADP_OxRdtase_dom"/>
</dbReference>
<dbReference type="Gene3D" id="3.20.20.100">
    <property type="entry name" value="NADP-dependent oxidoreductase domain"/>
    <property type="match status" value="1"/>
</dbReference>
<dbReference type="InterPro" id="IPR020471">
    <property type="entry name" value="AKR"/>
</dbReference>
<dbReference type="SUPFAM" id="SSF51430">
    <property type="entry name" value="NAD(P)-linked oxidoreductase"/>
    <property type="match status" value="1"/>
</dbReference>
<dbReference type="InterPro" id="IPR036812">
    <property type="entry name" value="NAD(P)_OxRdtase_dom_sf"/>
</dbReference>
<dbReference type="PIRSF" id="PIRSF000097">
    <property type="entry name" value="AKR"/>
    <property type="match status" value="1"/>
</dbReference>
<dbReference type="InterPro" id="IPR018170">
    <property type="entry name" value="Aldo/ket_reductase_CS"/>
</dbReference>
<keyword evidence="2" id="KW-0521">NADP</keyword>
<evidence type="ECO:0000256" key="4">
    <source>
        <dbReference type="PIRSR" id="PIRSR000097-2"/>
    </source>
</evidence>
<dbReference type="AlphaFoldDB" id="I3S5Q6"/>
<dbReference type="EMBL" id="BT135803">
    <property type="protein sequence ID" value="AFK35598.1"/>
    <property type="molecule type" value="mRNA"/>
</dbReference>
<evidence type="ECO:0000256" key="2">
    <source>
        <dbReference type="ARBA" id="ARBA00022857"/>
    </source>
</evidence>
<evidence type="ECO:0000313" key="7">
    <source>
        <dbReference type="EMBL" id="AFK35598.1"/>
    </source>
</evidence>
<dbReference type="CDD" id="cd19124">
    <property type="entry name" value="AKR_AKR4A_4B"/>
    <property type="match status" value="1"/>
</dbReference>
<name>I3S5Q6_LOTJA</name>
<protein>
    <recommendedName>
        <fullName evidence="6">NADP-dependent oxidoreductase domain-containing protein</fullName>
    </recommendedName>
</protein>
<proteinExistence type="evidence at transcript level"/>
<dbReference type="InterPro" id="IPR044497">
    <property type="entry name" value="AKR4A/B"/>
</dbReference>
<evidence type="ECO:0000256" key="3">
    <source>
        <dbReference type="PIRSR" id="PIRSR000097-1"/>
    </source>
</evidence>
<dbReference type="PROSITE" id="PS00798">
    <property type="entry name" value="ALDOKETO_REDUCTASE_1"/>
    <property type="match status" value="1"/>
</dbReference>
<evidence type="ECO:0000259" key="6">
    <source>
        <dbReference type="Pfam" id="PF00248"/>
    </source>
</evidence>
<reference evidence="7" key="1">
    <citation type="submission" date="2012-05" db="EMBL/GenBank/DDBJ databases">
        <authorList>
            <person name="Krishnakumar V."/>
            <person name="Cheung F."/>
            <person name="Xiao Y."/>
            <person name="Chan A."/>
            <person name="Moskal W.A."/>
            <person name="Town C.D."/>
        </authorList>
    </citation>
    <scope>NUCLEOTIDE SEQUENCE</scope>
</reference>
<dbReference type="PROSITE" id="PS00063">
    <property type="entry name" value="ALDOKETO_REDUCTASE_3"/>
    <property type="match status" value="1"/>
</dbReference>
<organism evidence="7">
    <name type="scientific">Lotus japonicus</name>
    <name type="common">Lotus corniculatus var. japonicus</name>
    <dbReference type="NCBI Taxonomy" id="34305"/>
    <lineage>
        <taxon>Eukaryota</taxon>
        <taxon>Viridiplantae</taxon>
        <taxon>Streptophyta</taxon>
        <taxon>Embryophyta</taxon>
        <taxon>Tracheophyta</taxon>
        <taxon>Spermatophyta</taxon>
        <taxon>Magnoliopsida</taxon>
        <taxon>eudicotyledons</taxon>
        <taxon>Gunneridae</taxon>
        <taxon>Pentapetalae</taxon>
        <taxon>rosids</taxon>
        <taxon>fabids</taxon>
        <taxon>Fabales</taxon>
        <taxon>Fabaceae</taxon>
        <taxon>Papilionoideae</taxon>
        <taxon>50 kb inversion clade</taxon>
        <taxon>NPAAA clade</taxon>
        <taxon>Hologalegina</taxon>
        <taxon>robinioid clade</taxon>
        <taxon>Loteae</taxon>
        <taxon>Lotus</taxon>
    </lineage>
</organism>
<dbReference type="GO" id="GO:0016616">
    <property type="term" value="F:oxidoreductase activity, acting on the CH-OH group of donors, NAD or NADP as acceptor"/>
    <property type="evidence" value="ECO:0007669"/>
    <property type="project" value="InterPro"/>
</dbReference>
<dbReference type="Pfam" id="PF00248">
    <property type="entry name" value="Aldo_ket_red"/>
    <property type="match status" value="1"/>
</dbReference>
<evidence type="ECO:0000256" key="1">
    <source>
        <dbReference type="ARBA" id="ARBA00007905"/>
    </source>
</evidence>
<feature type="binding site" evidence="4">
    <location>
        <position position="123"/>
    </location>
    <ligand>
        <name>substrate</name>
    </ligand>
</feature>
<dbReference type="PRINTS" id="PR00069">
    <property type="entry name" value="ALDKETRDTASE"/>
</dbReference>
<evidence type="ECO:0000256" key="5">
    <source>
        <dbReference type="PIRSR" id="PIRSR000097-3"/>
    </source>
</evidence>
<comment type="similarity">
    <text evidence="1">Belongs to the aldo/keto reductase family.</text>
</comment>
<dbReference type="GO" id="GO:0009821">
    <property type="term" value="P:alkaloid biosynthetic process"/>
    <property type="evidence" value="ECO:0007669"/>
    <property type="project" value="UniProtKB-ARBA"/>
</dbReference>
<dbReference type="PROSITE" id="PS00062">
    <property type="entry name" value="ALDOKETO_REDUCTASE_2"/>
    <property type="match status" value="1"/>
</dbReference>
<feature type="site" description="Lowers pKa of active site Tyr" evidence="5">
    <location>
        <position position="90"/>
    </location>
</feature>